<evidence type="ECO:0000313" key="4">
    <source>
        <dbReference type="EMBL" id="KAG9456144.1"/>
    </source>
</evidence>
<dbReference type="PANTHER" id="PTHR42743">
    <property type="entry name" value="AMINO-ACID AMINOTRANSFERASE"/>
    <property type="match status" value="1"/>
</dbReference>
<protein>
    <submittedName>
        <fullName evidence="4">Uncharacterized protein</fullName>
    </submittedName>
</protein>
<evidence type="ECO:0000313" key="5">
    <source>
        <dbReference type="Proteomes" id="UP000825729"/>
    </source>
</evidence>
<reference evidence="4 5" key="1">
    <citation type="submission" date="2021-07" db="EMBL/GenBank/DDBJ databases">
        <title>The Aristolochia fimbriata genome: insights into angiosperm evolution, floral development and chemical biosynthesis.</title>
        <authorList>
            <person name="Jiao Y."/>
        </authorList>
    </citation>
    <scope>NUCLEOTIDE SEQUENCE [LARGE SCALE GENOMIC DNA]</scope>
    <source>
        <strain evidence="4">IBCAS-2021</strain>
        <tissue evidence="4">Leaf</tissue>
    </source>
</reference>
<comment type="cofactor">
    <cofactor evidence="1">
        <name>pyridoxal 5'-phosphate</name>
        <dbReference type="ChEBI" id="CHEBI:597326"/>
    </cofactor>
</comment>
<dbReference type="PANTHER" id="PTHR42743:SF22">
    <property type="entry name" value="D-AMINO-ACID TRANSAMINASE, CHLOROPLASTIC"/>
    <property type="match status" value="1"/>
</dbReference>
<dbReference type="GO" id="GO:0008652">
    <property type="term" value="P:amino acid biosynthetic process"/>
    <property type="evidence" value="ECO:0007669"/>
    <property type="project" value="UniProtKB-ARBA"/>
</dbReference>
<evidence type="ECO:0000256" key="1">
    <source>
        <dbReference type="ARBA" id="ARBA00001933"/>
    </source>
</evidence>
<dbReference type="InterPro" id="IPR001544">
    <property type="entry name" value="Aminotrans_IV"/>
</dbReference>
<gene>
    <name evidence="4" type="ORF">H6P81_000652</name>
</gene>
<dbReference type="Pfam" id="PF01063">
    <property type="entry name" value="Aminotran_4"/>
    <property type="match status" value="1"/>
</dbReference>
<dbReference type="Gene3D" id="3.20.10.10">
    <property type="entry name" value="D-amino Acid Aminotransferase, subunit A, domain 2"/>
    <property type="match status" value="1"/>
</dbReference>
<dbReference type="InterPro" id="IPR043131">
    <property type="entry name" value="BCAT-like_N"/>
</dbReference>
<organism evidence="4 5">
    <name type="scientific">Aristolochia fimbriata</name>
    <name type="common">White veined hardy Dutchman's pipe vine</name>
    <dbReference type="NCBI Taxonomy" id="158543"/>
    <lineage>
        <taxon>Eukaryota</taxon>
        <taxon>Viridiplantae</taxon>
        <taxon>Streptophyta</taxon>
        <taxon>Embryophyta</taxon>
        <taxon>Tracheophyta</taxon>
        <taxon>Spermatophyta</taxon>
        <taxon>Magnoliopsida</taxon>
        <taxon>Magnoliidae</taxon>
        <taxon>Piperales</taxon>
        <taxon>Aristolochiaceae</taxon>
        <taxon>Aristolochia</taxon>
    </lineage>
</organism>
<proteinExistence type="inferred from homology"/>
<dbReference type="FunFam" id="3.20.10.10:FF:000002">
    <property type="entry name" value="D-alanine aminotransferase"/>
    <property type="match status" value="1"/>
</dbReference>
<sequence length="474" mass="52148">MTIMKCLIERLLTRSTAAFLPRPIFSSKTDLLWKANDLVSARSHFCQPLKHSVIGVEEHGNHSHVASLASSRPCSWFHHFMRQEGSLHKLLNVSGGKNWGFAILCHGFGMSSSAVQPVSVNGRPSTKVSAVKVSADESAESKAVGAHISNVPRLSRAEVMERLKLSQETHTRNQNYLAMYSSVIGGITADPELMVIPMDDHMVHRGHGVFDTAAIMDGYLYELDQHLNRFLRSASMAKINPPFDRATIRNILIQTVGASNCKEGSLRYWLSAGPGNFLLSPTGCRCPSLYAIVIEGQAPREQIGIKVITSSIPIKSPQFAVMKSVNYLPNVLSMMEAEEKGGFTGIWLDYESYVAEGTNMNVGFVTAEKELLMPHFDKILSGCTAKRVSVLAEKLVREGILTGVRFRNVTVEEGKRANEMMLIGSGILVKSVLQWDDQVIGDGKEGPVARALLHLILEDMKAGPASVRVRVPYY</sequence>
<dbReference type="EMBL" id="JAINDJ010000002">
    <property type="protein sequence ID" value="KAG9456144.1"/>
    <property type="molecule type" value="Genomic_DNA"/>
</dbReference>
<comment type="caution">
    <text evidence="4">The sequence shown here is derived from an EMBL/GenBank/DDBJ whole genome shotgun (WGS) entry which is preliminary data.</text>
</comment>
<evidence type="ECO:0000256" key="2">
    <source>
        <dbReference type="ARBA" id="ARBA00009320"/>
    </source>
</evidence>
<accession>A0AAV7F6B8</accession>
<keyword evidence="3" id="KW-0663">Pyridoxal phosphate</keyword>
<evidence type="ECO:0000256" key="3">
    <source>
        <dbReference type="ARBA" id="ARBA00022898"/>
    </source>
</evidence>
<comment type="similarity">
    <text evidence="2">Belongs to the class-IV pyridoxal-phosphate-dependent aminotransferase family.</text>
</comment>
<dbReference type="GO" id="GO:0003824">
    <property type="term" value="F:catalytic activity"/>
    <property type="evidence" value="ECO:0007669"/>
    <property type="project" value="InterPro"/>
</dbReference>
<dbReference type="InterPro" id="IPR036038">
    <property type="entry name" value="Aminotransferase-like"/>
</dbReference>
<dbReference type="Gene3D" id="3.30.470.10">
    <property type="match status" value="1"/>
</dbReference>
<dbReference type="Proteomes" id="UP000825729">
    <property type="component" value="Unassembled WGS sequence"/>
</dbReference>
<dbReference type="InterPro" id="IPR043132">
    <property type="entry name" value="BCAT-like_C"/>
</dbReference>
<dbReference type="InterPro" id="IPR050571">
    <property type="entry name" value="Class-IV_PLP-Dep_Aminotrnsfr"/>
</dbReference>
<keyword evidence="5" id="KW-1185">Reference proteome</keyword>
<dbReference type="SUPFAM" id="SSF56752">
    <property type="entry name" value="D-aminoacid aminotransferase-like PLP-dependent enzymes"/>
    <property type="match status" value="1"/>
</dbReference>
<dbReference type="AlphaFoldDB" id="A0AAV7F6B8"/>
<dbReference type="FunFam" id="3.30.470.10:FF:000008">
    <property type="entry name" value="D-amino-acid transaminase, chloroplastic"/>
    <property type="match status" value="1"/>
</dbReference>
<dbReference type="GO" id="GO:0046394">
    <property type="term" value="P:carboxylic acid biosynthetic process"/>
    <property type="evidence" value="ECO:0007669"/>
    <property type="project" value="UniProtKB-ARBA"/>
</dbReference>
<name>A0AAV7F6B8_ARIFI</name>